<dbReference type="Pfam" id="PF01063">
    <property type="entry name" value="Aminotran_4"/>
    <property type="match status" value="1"/>
</dbReference>
<comment type="cofactor">
    <cofactor evidence="1">
        <name>pyridoxal 5'-phosphate</name>
        <dbReference type="ChEBI" id="CHEBI:597326"/>
    </cofactor>
</comment>
<comment type="caution">
    <text evidence="5">The sequence shown here is derived from an EMBL/GenBank/DDBJ whole genome shotgun (WGS) entry which is preliminary data.</text>
</comment>
<dbReference type="PANTHER" id="PTHR42743:SF10">
    <property type="entry name" value="D-ALANINE AMINOTRANSFERASE"/>
    <property type="match status" value="1"/>
</dbReference>
<organism evidence="5 6">
    <name type="scientific">Alicyclobacillus sacchari</name>
    <dbReference type="NCBI Taxonomy" id="392010"/>
    <lineage>
        <taxon>Bacteria</taxon>
        <taxon>Bacillati</taxon>
        <taxon>Bacillota</taxon>
        <taxon>Bacilli</taxon>
        <taxon>Bacillales</taxon>
        <taxon>Alicyclobacillaceae</taxon>
        <taxon>Alicyclobacillus</taxon>
    </lineage>
</organism>
<dbReference type="InterPro" id="IPR043132">
    <property type="entry name" value="BCAT-like_C"/>
</dbReference>
<dbReference type="GO" id="GO:0046394">
    <property type="term" value="P:carboxylic acid biosynthetic process"/>
    <property type="evidence" value="ECO:0007669"/>
    <property type="project" value="UniProtKB-ARBA"/>
</dbReference>
<name>A0A4R8LSH8_9BACL</name>
<comment type="similarity">
    <text evidence="2">Belongs to the class-IV pyridoxal-phosphate-dependent aminotransferase family.</text>
</comment>
<dbReference type="RefSeq" id="WP_243834971.1">
    <property type="nucleotide sequence ID" value="NZ_SORF01000004.1"/>
</dbReference>
<dbReference type="InterPro" id="IPR001544">
    <property type="entry name" value="Aminotrans_IV"/>
</dbReference>
<protein>
    <submittedName>
        <fullName evidence="5">D-alanine transaminase</fullName>
    </submittedName>
</protein>
<evidence type="ECO:0000313" key="5">
    <source>
        <dbReference type="EMBL" id="TDY49536.1"/>
    </source>
</evidence>
<gene>
    <name evidence="5" type="ORF">C7445_10447</name>
</gene>
<dbReference type="Proteomes" id="UP000294581">
    <property type="component" value="Unassembled WGS sequence"/>
</dbReference>
<dbReference type="GO" id="GO:0005829">
    <property type="term" value="C:cytosol"/>
    <property type="evidence" value="ECO:0007669"/>
    <property type="project" value="TreeGrafter"/>
</dbReference>
<dbReference type="InterPro" id="IPR043131">
    <property type="entry name" value="BCAT-like_N"/>
</dbReference>
<evidence type="ECO:0000256" key="2">
    <source>
        <dbReference type="ARBA" id="ARBA00009320"/>
    </source>
</evidence>
<reference evidence="5 6" key="1">
    <citation type="submission" date="2019-03" db="EMBL/GenBank/DDBJ databases">
        <title>Genomic Encyclopedia of Type Strains, Phase IV (KMG-IV): sequencing the most valuable type-strain genomes for metagenomic binning, comparative biology and taxonomic classification.</title>
        <authorList>
            <person name="Goeker M."/>
        </authorList>
    </citation>
    <scope>NUCLEOTIDE SEQUENCE [LARGE SCALE GENOMIC DNA]</scope>
    <source>
        <strain evidence="5 6">DSM 17974</strain>
    </source>
</reference>
<dbReference type="SUPFAM" id="SSF56752">
    <property type="entry name" value="D-aminoacid aminotransferase-like PLP-dependent enzymes"/>
    <property type="match status" value="1"/>
</dbReference>
<dbReference type="Gene3D" id="3.30.470.10">
    <property type="match status" value="1"/>
</dbReference>
<dbReference type="FunFam" id="3.20.10.10:FF:000002">
    <property type="entry name" value="D-alanine aminotransferase"/>
    <property type="match status" value="1"/>
</dbReference>
<dbReference type="PANTHER" id="PTHR42743">
    <property type="entry name" value="AMINO-ACID AMINOTRANSFERASE"/>
    <property type="match status" value="1"/>
</dbReference>
<evidence type="ECO:0000256" key="4">
    <source>
        <dbReference type="ARBA" id="ARBA00022898"/>
    </source>
</evidence>
<keyword evidence="6" id="KW-1185">Reference proteome</keyword>
<sequence>MPIVGYYNGQFVTPNSGIVPLDERGHQFGDGVYEVIRCYGGRAFLLDWHLDRLWMSLQAIRIAPPFTKDECATLIERLIVESGELEASIYLQITRGSAIRNHLFPNPAVKANVSATVRPVASQIAKEPGTLLMMADERWANAWIKTINLLPNILAKQTAHDMGADEALLVRDGAMIESASSNLWFVRDNQLITAPADRYILNGITRRFVIQLADRLGIPVRETKLPAKDLATVDGIFITGTLTEVFPIHRVLTHPDVPYVSLPDVTGLQQLSADKCQVAWEARDLSLVGRLQSAFADAIATFAKSDR</sequence>
<dbReference type="InterPro" id="IPR036038">
    <property type="entry name" value="Aminotransferase-like"/>
</dbReference>
<evidence type="ECO:0000256" key="3">
    <source>
        <dbReference type="ARBA" id="ARBA00011738"/>
    </source>
</evidence>
<accession>A0A4R8LSH8</accession>
<dbReference type="GO" id="GO:0008652">
    <property type="term" value="P:amino acid biosynthetic process"/>
    <property type="evidence" value="ECO:0007669"/>
    <property type="project" value="UniProtKB-ARBA"/>
</dbReference>
<dbReference type="GO" id="GO:0003824">
    <property type="term" value="F:catalytic activity"/>
    <property type="evidence" value="ECO:0007669"/>
    <property type="project" value="InterPro"/>
</dbReference>
<comment type="subunit">
    <text evidence="3">Homodimer.</text>
</comment>
<dbReference type="AlphaFoldDB" id="A0A4R8LSH8"/>
<dbReference type="InterPro" id="IPR050571">
    <property type="entry name" value="Class-IV_PLP-Dep_Aminotrnsfr"/>
</dbReference>
<keyword evidence="4" id="KW-0663">Pyridoxal phosphate</keyword>
<evidence type="ECO:0000256" key="1">
    <source>
        <dbReference type="ARBA" id="ARBA00001933"/>
    </source>
</evidence>
<evidence type="ECO:0000313" key="6">
    <source>
        <dbReference type="Proteomes" id="UP000294581"/>
    </source>
</evidence>
<dbReference type="Gene3D" id="3.20.10.10">
    <property type="entry name" value="D-amino Acid Aminotransferase, subunit A, domain 2"/>
    <property type="match status" value="1"/>
</dbReference>
<dbReference type="EMBL" id="SORF01000004">
    <property type="protein sequence ID" value="TDY49536.1"/>
    <property type="molecule type" value="Genomic_DNA"/>
</dbReference>
<proteinExistence type="inferred from homology"/>